<dbReference type="InterPro" id="IPR036386">
    <property type="entry name" value="HscB_C_sf"/>
</dbReference>
<dbReference type="Gene3D" id="1.10.287.110">
    <property type="entry name" value="DnaJ domain"/>
    <property type="match status" value="1"/>
</dbReference>
<dbReference type="PANTHER" id="PTHR14021">
    <property type="entry name" value="IRON-SULFUR CLUSTER CO-CHAPERONE PROTEIN HSCB"/>
    <property type="match status" value="1"/>
</dbReference>
<dbReference type="PROSITE" id="PS50076">
    <property type="entry name" value="DNAJ_2"/>
    <property type="match status" value="1"/>
</dbReference>
<organism evidence="4 5">
    <name type="scientific">Dufourea novaeangliae</name>
    <name type="common">Sweat bee</name>
    <dbReference type="NCBI Taxonomy" id="178035"/>
    <lineage>
        <taxon>Eukaryota</taxon>
        <taxon>Metazoa</taxon>
        <taxon>Ecdysozoa</taxon>
        <taxon>Arthropoda</taxon>
        <taxon>Hexapoda</taxon>
        <taxon>Insecta</taxon>
        <taxon>Pterygota</taxon>
        <taxon>Neoptera</taxon>
        <taxon>Endopterygota</taxon>
        <taxon>Hymenoptera</taxon>
        <taxon>Apocrita</taxon>
        <taxon>Aculeata</taxon>
        <taxon>Apoidea</taxon>
        <taxon>Anthophila</taxon>
        <taxon>Halictidae</taxon>
        <taxon>Rophitinae</taxon>
        <taxon>Dufourea</taxon>
    </lineage>
</organism>
<sequence>MYSSRILLIFTKKYNNSFRNLIKQYRNLYSYHVKKTYFPSSLVFTNASRYSSDSPLKCWNCNFIYKSALFCSKCKTLQEPPESLTYFDIMGIPKSYDIIIVDIQTKYKELQKLFHPDKFGNKSEKEKQLSQNISSLVNRAYNTLLNPLQRGLYILELNNITISEGTDNMDPEFLMEIMEKNEEIEVALNDHTKIQKLTKENKEILNSLTMEIAEAFRKQDIKKAETHLIRMKYYNSINNRLKKLKHDLGIVE</sequence>
<name>A0A154NYJ9_DUFNO</name>
<dbReference type="SMART" id="SM00271">
    <property type="entry name" value="DnaJ"/>
    <property type="match status" value="1"/>
</dbReference>
<protein>
    <submittedName>
        <fullName evidence="4">Iron-sulfur cluster co-chaperone protein HscB, mitochondrial</fullName>
    </submittedName>
</protein>
<dbReference type="STRING" id="178035.A0A154NYJ9"/>
<feature type="domain" description="J" evidence="3">
    <location>
        <begin position="85"/>
        <end position="157"/>
    </location>
</feature>
<dbReference type="GO" id="GO:0051259">
    <property type="term" value="P:protein complex oligomerization"/>
    <property type="evidence" value="ECO:0007669"/>
    <property type="project" value="InterPro"/>
</dbReference>
<keyword evidence="2" id="KW-0143">Chaperone</keyword>
<dbReference type="InterPro" id="IPR036869">
    <property type="entry name" value="J_dom_sf"/>
</dbReference>
<dbReference type="Proteomes" id="UP000076502">
    <property type="component" value="Unassembled WGS sequence"/>
</dbReference>
<dbReference type="GO" id="GO:0051087">
    <property type="term" value="F:protein-folding chaperone binding"/>
    <property type="evidence" value="ECO:0007669"/>
    <property type="project" value="InterPro"/>
</dbReference>
<dbReference type="OMA" id="LMFIERF"/>
<dbReference type="InterPro" id="IPR001623">
    <property type="entry name" value="DnaJ_domain"/>
</dbReference>
<dbReference type="GO" id="GO:0001671">
    <property type="term" value="F:ATPase activator activity"/>
    <property type="evidence" value="ECO:0007669"/>
    <property type="project" value="InterPro"/>
</dbReference>
<keyword evidence="5" id="KW-1185">Reference proteome</keyword>
<gene>
    <name evidence="4" type="ORF">WN55_02042</name>
</gene>
<dbReference type="CDD" id="cd06257">
    <property type="entry name" value="DnaJ"/>
    <property type="match status" value="1"/>
</dbReference>
<dbReference type="NCBIfam" id="TIGR00714">
    <property type="entry name" value="hscB"/>
    <property type="match status" value="1"/>
</dbReference>
<dbReference type="Pfam" id="PF00226">
    <property type="entry name" value="DnaJ"/>
    <property type="match status" value="1"/>
</dbReference>
<dbReference type="InterPro" id="IPR004640">
    <property type="entry name" value="HscB"/>
</dbReference>
<dbReference type="GO" id="GO:0044571">
    <property type="term" value="P:[2Fe-2S] cluster assembly"/>
    <property type="evidence" value="ECO:0007669"/>
    <property type="project" value="InterPro"/>
</dbReference>
<dbReference type="Pfam" id="PF07743">
    <property type="entry name" value="HSCB_C"/>
    <property type="match status" value="1"/>
</dbReference>
<accession>A0A154NYJ9</accession>
<evidence type="ECO:0000313" key="5">
    <source>
        <dbReference type="Proteomes" id="UP000076502"/>
    </source>
</evidence>
<proteinExistence type="inferred from homology"/>
<dbReference type="PANTHER" id="PTHR14021:SF15">
    <property type="entry name" value="IRON-SULFUR CLUSTER CO-CHAPERONE PROTEIN HSCB"/>
    <property type="match status" value="1"/>
</dbReference>
<evidence type="ECO:0000259" key="3">
    <source>
        <dbReference type="PROSITE" id="PS50076"/>
    </source>
</evidence>
<dbReference type="EMBL" id="KQ434777">
    <property type="protein sequence ID" value="KZC04154.1"/>
    <property type="molecule type" value="Genomic_DNA"/>
</dbReference>
<dbReference type="GO" id="GO:0005739">
    <property type="term" value="C:mitochondrion"/>
    <property type="evidence" value="ECO:0007669"/>
    <property type="project" value="TreeGrafter"/>
</dbReference>
<comment type="similarity">
    <text evidence="1">Belongs to the HscB family.</text>
</comment>
<dbReference type="OrthoDB" id="448954at2759"/>
<dbReference type="Gene3D" id="1.20.1280.20">
    <property type="entry name" value="HscB, C-terminal domain"/>
    <property type="match status" value="1"/>
</dbReference>
<dbReference type="SUPFAM" id="SSF46565">
    <property type="entry name" value="Chaperone J-domain"/>
    <property type="match status" value="1"/>
</dbReference>
<evidence type="ECO:0000313" key="4">
    <source>
        <dbReference type="EMBL" id="KZC04154.1"/>
    </source>
</evidence>
<evidence type="ECO:0000256" key="2">
    <source>
        <dbReference type="ARBA" id="ARBA00023186"/>
    </source>
</evidence>
<dbReference type="InterPro" id="IPR009073">
    <property type="entry name" value="HscB_oligo_C"/>
</dbReference>
<evidence type="ECO:0000256" key="1">
    <source>
        <dbReference type="ARBA" id="ARBA00010476"/>
    </source>
</evidence>
<reference evidence="4 5" key="1">
    <citation type="submission" date="2015-07" db="EMBL/GenBank/DDBJ databases">
        <title>The genome of Dufourea novaeangliae.</title>
        <authorList>
            <person name="Pan H."/>
            <person name="Kapheim K."/>
        </authorList>
    </citation>
    <scope>NUCLEOTIDE SEQUENCE [LARGE SCALE GENOMIC DNA]</scope>
    <source>
        <strain evidence="4">0120121106</strain>
        <tissue evidence="4">Whole body</tissue>
    </source>
</reference>
<dbReference type="SUPFAM" id="SSF47144">
    <property type="entry name" value="HSC20 (HSCB), C-terminal oligomerisation domain"/>
    <property type="match status" value="1"/>
</dbReference>
<dbReference type="AlphaFoldDB" id="A0A154NYJ9"/>